<dbReference type="Proteomes" id="UP000292957">
    <property type="component" value="Unassembled WGS sequence"/>
</dbReference>
<dbReference type="AlphaFoldDB" id="A0A4Q9MMK1"/>
<protein>
    <submittedName>
        <fullName evidence="2">Uncharacterized protein</fullName>
    </submittedName>
</protein>
<dbReference type="EMBL" id="ML143418">
    <property type="protein sequence ID" value="TBU28829.1"/>
    <property type="molecule type" value="Genomic_DNA"/>
</dbReference>
<feature type="region of interest" description="Disordered" evidence="1">
    <location>
        <begin position="509"/>
        <end position="572"/>
    </location>
</feature>
<sequence length="590" mass="65211">MSLLQIDDALCHWLAGHNVILDFLGDREAWPPQVAGIAGLLAVGDGSHTDSASPEDEARRLEFVNTVCASAREWEKTRQGEQFPWAHILAGLMEEVIPDVTTYFDCEFVMPRPEASTAQVFGRQKSLFNLRGKASLLVLLEVDCMAAEERRTEEPAAVNGHISEDGKNAALVMLKTPLAQDKHDCLTVQLEHAGSASDATLHDVEERDGSNFSKWVEIEDASALKRKAVYIADENITRPVDSQVMAAVDLKYRGILHFLTAPLEWCSIWSGSTSGSERRARPSDLYDGLCSSSDVELHLFPSPFHPRPLAPLLCVADESDLIPLMCSALHQRRALGLDACVVGILLPRTGSTCEILFGWIEKELRPGRILPRVHICARGISSRILTVFDLERPYNAFCVVQFLASLGPHAEYFRAKTCRNGHGSQGGRAWRADTYLGSKFAASGKESDERIRLWAYEVACCNQVGEEEDGHAIVPRAVGSARKKTDAEQEVKQLRQSVAELFIAEMSKAPRRSRSPIATSDPRRVPRDQELPVPSADTVEDLVRESRRDARKQSPDDSGSRVMSSCSSCCDGSDGPDTLWQRAYNVLTSW</sequence>
<name>A0A4Q9MMK1_9APHY</name>
<feature type="compositionally biased region" description="Low complexity" evidence="1">
    <location>
        <begin position="560"/>
        <end position="572"/>
    </location>
</feature>
<reference evidence="2" key="1">
    <citation type="submission" date="2019-01" db="EMBL/GenBank/DDBJ databases">
        <title>Draft genome sequences of three monokaryotic isolates of the white-rot basidiomycete fungus Dichomitus squalens.</title>
        <authorList>
            <consortium name="DOE Joint Genome Institute"/>
            <person name="Lopez S.C."/>
            <person name="Andreopoulos B."/>
            <person name="Pangilinan J."/>
            <person name="Lipzen A."/>
            <person name="Riley R."/>
            <person name="Ahrendt S."/>
            <person name="Ng V."/>
            <person name="Barry K."/>
            <person name="Daum C."/>
            <person name="Grigoriev I.V."/>
            <person name="Hilden K.S."/>
            <person name="Makela M.R."/>
            <person name="de Vries R.P."/>
        </authorList>
    </citation>
    <scope>NUCLEOTIDE SEQUENCE [LARGE SCALE GENOMIC DNA]</scope>
    <source>
        <strain evidence="2">OM18370.1</strain>
    </source>
</reference>
<feature type="compositionally biased region" description="Basic and acidic residues" evidence="1">
    <location>
        <begin position="521"/>
        <end position="530"/>
    </location>
</feature>
<gene>
    <name evidence="2" type="ORF">BD311DRAFT_310700</name>
</gene>
<feature type="compositionally biased region" description="Basic and acidic residues" evidence="1">
    <location>
        <begin position="541"/>
        <end position="559"/>
    </location>
</feature>
<proteinExistence type="predicted"/>
<organism evidence="2">
    <name type="scientific">Dichomitus squalens</name>
    <dbReference type="NCBI Taxonomy" id="114155"/>
    <lineage>
        <taxon>Eukaryota</taxon>
        <taxon>Fungi</taxon>
        <taxon>Dikarya</taxon>
        <taxon>Basidiomycota</taxon>
        <taxon>Agaricomycotina</taxon>
        <taxon>Agaricomycetes</taxon>
        <taxon>Polyporales</taxon>
        <taxon>Polyporaceae</taxon>
        <taxon>Dichomitus</taxon>
    </lineage>
</organism>
<accession>A0A4Q9MMK1</accession>
<evidence type="ECO:0000256" key="1">
    <source>
        <dbReference type="SAM" id="MobiDB-lite"/>
    </source>
</evidence>
<evidence type="ECO:0000313" key="2">
    <source>
        <dbReference type="EMBL" id="TBU28829.1"/>
    </source>
</evidence>
<dbReference type="OrthoDB" id="2756799at2759"/>